<dbReference type="Proteomes" id="UP000242432">
    <property type="component" value="Unassembled WGS sequence"/>
</dbReference>
<keyword evidence="2" id="KW-1185">Reference proteome</keyword>
<name>A0A1T4VQ83_9GAMM</name>
<dbReference type="EMBL" id="FUXX01000040">
    <property type="protein sequence ID" value="SKA67107.1"/>
    <property type="molecule type" value="Genomic_DNA"/>
</dbReference>
<gene>
    <name evidence="1" type="ORF">SAMN02745213_01908</name>
</gene>
<reference evidence="2" key="1">
    <citation type="submission" date="2017-02" db="EMBL/GenBank/DDBJ databases">
        <authorList>
            <person name="Varghese N."/>
            <person name="Submissions S."/>
        </authorList>
    </citation>
    <scope>NUCLEOTIDE SEQUENCE [LARGE SCALE GENOMIC DNA]</scope>
    <source>
        <strain evidence="2">DSM 3072</strain>
    </source>
</reference>
<dbReference type="AlphaFoldDB" id="A0A1T4VQ83"/>
<evidence type="ECO:0000313" key="1">
    <source>
        <dbReference type="EMBL" id="SKA67107.1"/>
    </source>
</evidence>
<sequence length="48" mass="5150">MYDVKESLGSSKLVSGMGFGEKFKSLVKGAFMQFSDAPGGHVQPEVKL</sequence>
<dbReference type="RefSeq" id="WP_159443082.1">
    <property type="nucleotide sequence ID" value="NZ_FUXX01000040.1"/>
</dbReference>
<protein>
    <submittedName>
        <fullName evidence="1">Uncharacterized protein</fullName>
    </submittedName>
</protein>
<organism evidence="1 2">
    <name type="scientific">Succinivibrio dextrinosolvens DSM 3072</name>
    <dbReference type="NCBI Taxonomy" id="1123324"/>
    <lineage>
        <taxon>Bacteria</taxon>
        <taxon>Pseudomonadati</taxon>
        <taxon>Pseudomonadota</taxon>
        <taxon>Gammaproteobacteria</taxon>
        <taxon>Aeromonadales</taxon>
        <taxon>Succinivibrionaceae</taxon>
        <taxon>Succinivibrio</taxon>
    </lineage>
</organism>
<evidence type="ECO:0000313" key="2">
    <source>
        <dbReference type="Proteomes" id="UP000242432"/>
    </source>
</evidence>
<accession>A0A1T4VQ83</accession>
<proteinExistence type="predicted"/>